<organism evidence="3">
    <name type="scientific">Selaginella moellendorffii</name>
    <name type="common">Spikemoss</name>
    <dbReference type="NCBI Taxonomy" id="88036"/>
    <lineage>
        <taxon>Eukaryota</taxon>
        <taxon>Viridiplantae</taxon>
        <taxon>Streptophyta</taxon>
        <taxon>Embryophyta</taxon>
        <taxon>Tracheophyta</taxon>
        <taxon>Lycopodiopsida</taxon>
        <taxon>Selaginellales</taxon>
        <taxon>Selaginellaceae</taxon>
        <taxon>Selaginella</taxon>
    </lineage>
</organism>
<feature type="compositionally biased region" description="Low complexity" evidence="1">
    <location>
        <begin position="17"/>
        <end position="29"/>
    </location>
</feature>
<dbReference type="PANTHER" id="PTHR33356:SF5">
    <property type="entry name" value="TIP41-LIKE PROTEIN"/>
    <property type="match status" value="1"/>
</dbReference>
<dbReference type="OrthoDB" id="1931548at2759"/>
<accession>D8SKM5</accession>
<feature type="region of interest" description="Disordered" evidence="1">
    <location>
        <begin position="345"/>
        <end position="385"/>
    </location>
</feature>
<keyword evidence="3" id="KW-1185">Reference proteome</keyword>
<feature type="compositionally biased region" description="Polar residues" evidence="1">
    <location>
        <begin position="231"/>
        <end position="243"/>
    </location>
</feature>
<dbReference type="Gramene" id="EFJ14874">
    <property type="protein sequence ID" value="EFJ14874"/>
    <property type="gene ID" value="SELMODRAFT_423119"/>
</dbReference>
<feature type="region of interest" description="Disordered" evidence="1">
    <location>
        <begin position="223"/>
        <end position="265"/>
    </location>
</feature>
<dbReference type="eggNOG" id="ENOG502QW8M">
    <property type="taxonomic scope" value="Eukaryota"/>
</dbReference>
<dbReference type="KEGG" id="smo:SELMODRAFT_423119"/>
<dbReference type="InParanoid" id="D8SKM5"/>
<proteinExistence type="predicted"/>
<evidence type="ECO:0000256" key="1">
    <source>
        <dbReference type="SAM" id="MobiDB-lite"/>
    </source>
</evidence>
<dbReference type="PANTHER" id="PTHR33356">
    <property type="entry name" value="TIP41-LIKE PROTEIN"/>
    <property type="match status" value="1"/>
</dbReference>
<feature type="region of interest" description="Disordered" evidence="1">
    <location>
        <begin position="135"/>
        <end position="169"/>
    </location>
</feature>
<dbReference type="AlphaFoldDB" id="D8SKM5"/>
<feature type="compositionally biased region" description="Low complexity" evidence="1">
    <location>
        <begin position="135"/>
        <end position="149"/>
    </location>
</feature>
<evidence type="ECO:0000313" key="2">
    <source>
        <dbReference type="EMBL" id="EFJ14874.1"/>
    </source>
</evidence>
<sequence length="409" mass="43209">MGLEARAVVIPGGSSGGSSSSSSNSNSSGASPTSQHQWGESNCFGGCSTPPGLSSDYSFAETESSEDDDFVAGLAEQMAHSMLDDSDETSEVDNVDRVGLWGESSWNPVPHQPMGSPTEFRKWSAGCWSSGYAINSSSSSKVSSQVSSPPSTPGGAAVDDGWDSAIGADMSSNRFQQVEEFVSPRGSHLPEVQWRHGAAGNGNDSSLCVLAKPYAAAVQRGWTQKEEDRSPLTQCRGSKQAAPTWNRHNRAQPQAPPAAPRSTYRCGVTPRPVGHWPTLPPANGSVMRAVFLGGTADRSSTGTGVFLPRSSNDYAKRKSSCSSVLLPSRIVQVLNLNIDDMRCYPSVQPGTSPPGSGPTLPTGGVDAANLSYPADEEWPPSSSQWKTYTASCSHLHQASESTLPTEWSY</sequence>
<feature type="compositionally biased region" description="Polar residues" evidence="1">
    <location>
        <begin position="30"/>
        <end position="40"/>
    </location>
</feature>
<name>D8SKM5_SELML</name>
<gene>
    <name evidence="2" type="ORF">SELMODRAFT_423119</name>
</gene>
<dbReference type="HOGENOM" id="CLU_843066_0_0_1"/>
<dbReference type="Proteomes" id="UP000001514">
    <property type="component" value="Unassembled WGS sequence"/>
</dbReference>
<protein>
    <submittedName>
        <fullName evidence="2">Uncharacterized protein</fullName>
    </submittedName>
</protein>
<dbReference type="OMA" id="PRRMDNG"/>
<evidence type="ECO:0000313" key="3">
    <source>
        <dbReference type="Proteomes" id="UP000001514"/>
    </source>
</evidence>
<feature type="region of interest" description="Disordered" evidence="1">
    <location>
        <begin position="1"/>
        <end position="92"/>
    </location>
</feature>
<dbReference type="EMBL" id="GL377625">
    <property type="protein sequence ID" value="EFJ14874.1"/>
    <property type="molecule type" value="Genomic_DNA"/>
</dbReference>
<dbReference type="STRING" id="88036.D8SKM5"/>
<reference evidence="2 3" key="1">
    <citation type="journal article" date="2011" name="Science">
        <title>The Selaginella genome identifies genetic changes associated with the evolution of vascular plants.</title>
        <authorList>
            <person name="Banks J.A."/>
            <person name="Nishiyama T."/>
            <person name="Hasebe M."/>
            <person name="Bowman J.L."/>
            <person name="Gribskov M."/>
            <person name="dePamphilis C."/>
            <person name="Albert V.A."/>
            <person name="Aono N."/>
            <person name="Aoyama T."/>
            <person name="Ambrose B.A."/>
            <person name="Ashton N.W."/>
            <person name="Axtell M.J."/>
            <person name="Barker E."/>
            <person name="Barker M.S."/>
            <person name="Bennetzen J.L."/>
            <person name="Bonawitz N.D."/>
            <person name="Chapple C."/>
            <person name="Cheng C."/>
            <person name="Correa L.G."/>
            <person name="Dacre M."/>
            <person name="DeBarry J."/>
            <person name="Dreyer I."/>
            <person name="Elias M."/>
            <person name="Engstrom E.M."/>
            <person name="Estelle M."/>
            <person name="Feng L."/>
            <person name="Finet C."/>
            <person name="Floyd S.K."/>
            <person name="Frommer W.B."/>
            <person name="Fujita T."/>
            <person name="Gramzow L."/>
            <person name="Gutensohn M."/>
            <person name="Harholt J."/>
            <person name="Hattori M."/>
            <person name="Heyl A."/>
            <person name="Hirai T."/>
            <person name="Hiwatashi Y."/>
            <person name="Ishikawa M."/>
            <person name="Iwata M."/>
            <person name="Karol K.G."/>
            <person name="Koehler B."/>
            <person name="Kolukisaoglu U."/>
            <person name="Kubo M."/>
            <person name="Kurata T."/>
            <person name="Lalonde S."/>
            <person name="Li K."/>
            <person name="Li Y."/>
            <person name="Litt A."/>
            <person name="Lyons E."/>
            <person name="Manning G."/>
            <person name="Maruyama T."/>
            <person name="Michael T.P."/>
            <person name="Mikami K."/>
            <person name="Miyazaki S."/>
            <person name="Morinaga S."/>
            <person name="Murata T."/>
            <person name="Mueller-Roeber B."/>
            <person name="Nelson D.R."/>
            <person name="Obara M."/>
            <person name="Oguri Y."/>
            <person name="Olmstead R.G."/>
            <person name="Onodera N."/>
            <person name="Petersen B.L."/>
            <person name="Pils B."/>
            <person name="Prigge M."/>
            <person name="Rensing S.A."/>
            <person name="Riano-Pachon D.M."/>
            <person name="Roberts A.W."/>
            <person name="Sato Y."/>
            <person name="Scheller H.V."/>
            <person name="Schulz B."/>
            <person name="Schulz C."/>
            <person name="Shakirov E.V."/>
            <person name="Shibagaki N."/>
            <person name="Shinohara N."/>
            <person name="Shippen D.E."/>
            <person name="Soerensen I."/>
            <person name="Sotooka R."/>
            <person name="Sugimoto N."/>
            <person name="Sugita M."/>
            <person name="Sumikawa N."/>
            <person name="Tanurdzic M."/>
            <person name="Theissen G."/>
            <person name="Ulvskov P."/>
            <person name="Wakazuki S."/>
            <person name="Weng J.K."/>
            <person name="Willats W.W."/>
            <person name="Wipf D."/>
            <person name="Wolf P.G."/>
            <person name="Yang L."/>
            <person name="Zimmer A.D."/>
            <person name="Zhu Q."/>
            <person name="Mitros T."/>
            <person name="Hellsten U."/>
            <person name="Loque D."/>
            <person name="Otillar R."/>
            <person name="Salamov A."/>
            <person name="Schmutz J."/>
            <person name="Shapiro H."/>
            <person name="Lindquist E."/>
            <person name="Lucas S."/>
            <person name="Rokhsar D."/>
            <person name="Grigoriev I.V."/>
        </authorList>
    </citation>
    <scope>NUCLEOTIDE SEQUENCE [LARGE SCALE GENOMIC DNA]</scope>
</reference>